<evidence type="ECO:0000256" key="4">
    <source>
        <dbReference type="ARBA" id="ARBA00012155"/>
    </source>
</evidence>
<comment type="catalytic activity">
    <reaction evidence="1">
        <text>7-[(3S)-3-amino-3-carboxypropyl]wyosine(37) in tRNA(Phe) + S-adenosyl-L-methionine = 7-[(3S)-(3-amino-3-methoxycarbonyl)propyl]wyosine(37) in tRNA(Phe) + S-adenosyl-L-homocysteine</text>
        <dbReference type="Rhea" id="RHEA:36903"/>
        <dbReference type="Rhea" id="RHEA-COMP:10379"/>
        <dbReference type="Rhea" id="RHEA-COMP:11844"/>
        <dbReference type="ChEBI" id="CHEBI:57856"/>
        <dbReference type="ChEBI" id="CHEBI:59789"/>
        <dbReference type="ChEBI" id="CHEBI:73543"/>
        <dbReference type="ChEBI" id="CHEBI:74275"/>
        <dbReference type="EC" id="2.1.1.290"/>
    </reaction>
</comment>
<dbReference type="GO" id="GO:0030488">
    <property type="term" value="P:tRNA methylation"/>
    <property type="evidence" value="ECO:0007669"/>
    <property type="project" value="TreeGrafter"/>
</dbReference>
<dbReference type="InParanoid" id="K1REP9"/>
<keyword evidence="7 15" id="KW-0489">Methyltransferase</keyword>
<feature type="compositionally biased region" description="Polar residues" evidence="14">
    <location>
        <begin position="470"/>
        <end position="489"/>
    </location>
</feature>
<evidence type="ECO:0000256" key="13">
    <source>
        <dbReference type="ARBA" id="ARBA00049250"/>
    </source>
</evidence>
<accession>K1REP9</accession>
<dbReference type="Gene3D" id="3.40.50.150">
    <property type="entry name" value="Vaccinia Virus protein VP39"/>
    <property type="match status" value="1"/>
</dbReference>
<comment type="pathway">
    <text evidence="2">tRNA modification; wybutosine-tRNA(Phe) biosynthesis.</text>
</comment>
<feature type="compositionally biased region" description="Polar residues" evidence="14">
    <location>
        <begin position="7"/>
        <end position="16"/>
    </location>
</feature>
<dbReference type="SUPFAM" id="SSF53335">
    <property type="entry name" value="S-adenosyl-L-methionine-dependent methyltransferases"/>
    <property type="match status" value="1"/>
</dbReference>
<evidence type="ECO:0000256" key="12">
    <source>
        <dbReference type="ARBA" id="ARBA00030847"/>
    </source>
</evidence>
<feature type="compositionally biased region" description="Basic and acidic residues" evidence="14">
    <location>
        <begin position="17"/>
        <end position="31"/>
    </location>
</feature>
<sequence length="755" mass="83806">MAAPMAQTGSVHTSSKNADKKTKTCKSRRETAVQGTNDSSIVSKCSMAAVGYFSDPYLHCFVSKTTRRSPLIHRGYYIRAKAVDFFLKKFLTSYPEKNQIVSLGAGFDSTYFRLRSEGVLSSTSFYEVDFPDVVQRKNSLIQNNKDLQKLIPGLQSQGEKGNPLIDLYTVDQLLFAMVNWNSMIIFLQSSLILTCFLITPLHHSSAVVKWAGEAFSEAVFVLYEQINPNDAFGKFMQKHFQLIGSPLKCINAFPTLCDQRDRFLKLGWSRSEVADMNYFYRELVPPDEHHRVESLEPFDEYEEWHLKCSHYMVVVASNASGFPSVLSDIGTPTETDSPGCLPVEGRAGCDLVKRFGHSSVMLRDKHSLVSFGGFGEEAGKHCRILDLTVTDIWTLQSYVVPVKVNPREVQVSRMHDQSILLRDGSVLLVGGRTSPIHMCTQVLKVEFSSKDPPSSALICTSEIQGEHNTEISSDQRPSSRPHSVNSVNHRPSEISENRLMNSNNKCADNGACDRCACGGGSGEGAVRGDGGQGGQYSGVRFQEMKTSGDSPSPRWRHAAVLIHYEGRDLLYLHGGRTDKELALDDSYLLDTQTFTWTKTEDKGPGRRQSHTASVWGDHVIIAGGMDQGLRPLASVFMFSVHTRQHTLLQVQESLLPRYSHTAHVIDNQLILVGGVNVNHSVPGVAVIDIDSKKVREFSIPVEYGEQLLMLHKHTSCYLGNNRILVIGGGGNCFSFGTHLNCSPFEIDISQCFGEK</sequence>
<dbReference type="Pfam" id="PF24681">
    <property type="entry name" value="Kelch_KLHDC2_KLHL20_DRC7"/>
    <property type="match status" value="1"/>
</dbReference>
<evidence type="ECO:0000256" key="2">
    <source>
        <dbReference type="ARBA" id="ARBA00004797"/>
    </source>
</evidence>
<dbReference type="GO" id="GO:0031591">
    <property type="term" value="P:wybutosine biosynthetic process"/>
    <property type="evidence" value="ECO:0007669"/>
    <property type="project" value="TreeGrafter"/>
</dbReference>
<keyword evidence="10" id="KW-0819">tRNA processing</keyword>
<dbReference type="UniPathway" id="UPA00375"/>
<evidence type="ECO:0000256" key="8">
    <source>
        <dbReference type="ARBA" id="ARBA00022679"/>
    </source>
</evidence>
<evidence type="ECO:0000256" key="5">
    <source>
        <dbReference type="ARBA" id="ARBA00012779"/>
    </source>
</evidence>
<evidence type="ECO:0000256" key="10">
    <source>
        <dbReference type="ARBA" id="ARBA00022694"/>
    </source>
</evidence>
<dbReference type="EC" id="2.1.1.290" evidence="5"/>
<dbReference type="GO" id="GO:0008175">
    <property type="term" value="F:tRNA methyltransferase activity"/>
    <property type="evidence" value="ECO:0007669"/>
    <property type="project" value="TreeGrafter"/>
</dbReference>
<dbReference type="InterPro" id="IPR007213">
    <property type="entry name" value="Ppm1/Ppm2/Tcmp"/>
</dbReference>
<keyword evidence="9" id="KW-0949">S-adenosyl-L-methionine</keyword>
<dbReference type="HOGENOM" id="CLU_002761_2_0_1"/>
<name>K1REP9_MAGGI</name>
<comment type="similarity">
    <text evidence="3">Belongs to the methyltransferase superfamily. LCMT family.</text>
</comment>
<feature type="region of interest" description="Disordered" evidence="14">
    <location>
        <begin position="461"/>
        <end position="500"/>
    </location>
</feature>
<evidence type="ECO:0000256" key="14">
    <source>
        <dbReference type="SAM" id="MobiDB-lite"/>
    </source>
</evidence>
<evidence type="ECO:0000313" key="15">
    <source>
        <dbReference type="EMBL" id="EKC39855.1"/>
    </source>
</evidence>
<proteinExistence type="inferred from homology"/>
<evidence type="ECO:0000256" key="1">
    <source>
        <dbReference type="ARBA" id="ARBA00001806"/>
    </source>
</evidence>
<dbReference type="Gene3D" id="2.120.10.80">
    <property type="entry name" value="Kelch-type beta propeller"/>
    <property type="match status" value="2"/>
</dbReference>
<reference evidence="15" key="1">
    <citation type="journal article" date="2012" name="Nature">
        <title>The oyster genome reveals stress adaptation and complexity of shell formation.</title>
        <authorList>
            <person name="Zhang G."/>
            <person name="Fang X."/>
            <person name="Guo X."/>
            <person name="Li L."/>
            <person name="Luo R."/>
            <person name="Xu F."/>
            <person name="Yang P."/>
            <person name="Zhang L."/>
            <person name="Wang X."/>
            <person name="Qi H."/>
            <person name="Xiong Z."/>
            <person name="Que H."/>
            <person name="Xie Y."/>
            <person name="Holland P.W."/>
            <person name="Paps J."/>
            <person name="Zhu Y."/>
            <person name="Wu F."/>
            <person name="Chen Y."/>
            <person name="Wang J."/>
            <person name="Peng C."/>
            <person name="Meng J."/>
            <person name="Yang L."/>
            <person name="Liu J."/>
            <person name="Wen B."/>
            <person name="Zhang N."/>
            <person name="Huang Z."/>
            <person name="Zhu Q."/>
            <person name="Feng Y."/>
            <person name="Mount A."/>
            <person name="Hedgecock D."/>
            <person name="Xu Z."/>
            <person name="Liu Y."/>
            <person name="Domazet-Loso T."/>
            <person name="Du Y."/>
            <person name="Sun X."/>
            <person name="Zhang S."/>
            <person name="Liu B."/>
            <person name="Cheng P."/>
            <person name="Jiang X."/>
            <person name="Li J."/>
            <person name="Fan D."/>
            <person name="Wang W."/>
            <person name="Fu W."/>
            <person name="Wang T."/>
            <person name="Wang B."/>
            <person name="Zhang J."/>
            <person name="Peng Z."/>
            <person name="Li Y."/>
            <person name="Li N."/>
            <person name="Wang J."/>
            <person name="Chen M."/>
            <person name="He Y."/>
            <person name="Tan F."/>
            <person name="Song X."/>
            <person name="Zheng Q."/>
            <person name="Huang R."/>
            <person name="Yang H."/>
            <person name="Du X."/>
            <person name="Chen L."/>
            <person name="Yang M."/>
            <person name="Gaffney P.M."/>
            <person name="Wang S."/>
            <person name="Luo L."/>
            <person name="She Z."/>
            <person name="Ming Y."/>
            <person name="Huang W."/>
            <person name="Zhang S."/>
            <person name="Huang B."/>
            <person name="Zhang Y."/>
            <person name="Qu T."/>
            <person name="Ni P."/>
            <person name="Miao G."/>
            <person name="Wang J."/>
            <person name="Wang Q."/>
            <person name="Steinberg C.E."/>
            <person name="Wang H."/>
            <person name="Li N."/>
            <person name="Qian L."/>
            <person name="Zhang G."/>
            <person name="Li Y."/>
            <person name="Yang H."/>
            <person name="Liu X."/>
            <person name="Wang J."/>
            <person name="Yin Y."/>
            <person name="Wang J."/>
        </authorList>
    </citation>
    <scope>NUCLEOTIDE SEQUENCE [LARGE SCALE GENOMIC DNA]</scope>
    <source>
        <strain evidence="15">05x7-T-G4-1.051#20</strain>
    </source>
</reference>
<dbReference type="EC" id="2.3.1.231" evidence="4"/>
<protein>
    <recommendedName>
        <fullName evidence="6">tRNA wybutosine-synthesizing protein 4</fullName>
        <ecNumber evidence="5">2.1.1.290</ecNumber>
        <ecNumber evidence="4">2.3.1.231</ecNumber>
    </recommendedName>
    <alternativeName>
        <fullName evidence="12">tRNA(Phe) (7-(3-amino-3-(methoxycarbonyl)propyl)wyosine(37)-N)-methoxycarbonyltransferase</fullName>
    </alternativeName>
    <alternativeName>
        <fullName evidence="11">tRNA(Phe) (7-(3-amino-3-carboxypropyl)wyosine(37)-O)-methyltransferase</fullName>
    </alternativeName>
</protein>
<dbReference type="AlphaFoldDB" id="K1REP9"/>
<dbReference type="PANTHER" id="PTHR46529">
    <property type="entry name" value="TRNA WYBUTOSINE-SYNTHESIZING PROTEIN 4"/>
    <property type="match status" value="1"/>
</dbReference>
<feature type="region of interest" description="Disordered" evidence="14">
    <location>
        <begin position="1"/>
        <end position="31"/>
    </location>
</feature>
<organism evidence="15">
    <name type="scientific">Magallana gigas</name>
    <name type="common">Pacific oyster</name>
    <name type="synonym">Crassostrea gigas</name>
    <dbReference type="NCBI Taxonomy" id="29159"/>
    <lineage>
        <taxon>Eukaryota</taxon>
        <taxon>Metazoa</taxon>
        <taxon>Spiralia</taxon>
        <taxon>Lophotrochozoa</taxon>
        <taxon>Mollusca</taxon>
        <taxon>Bivalvia</taxon>
        <taxon>Autobranchia</taxon>
        <taxon>Pteriomorphia</taxon>
        <taxon>Ostreida</taxon>
        <taxon>Ostreoidea</taxon>
        <taxon>Ostreidae</taxon>
        <taxon>Magallana</taxon>
    </lineage>
</organism>
<evidence type="ECO:0000256" key="11">
    <source>
        <dbReference type="ARBA" id="ARBA00029750"/>
    </source>
</evidence>
<comment type="catalytic activity">
    <reaction evidence="13">
        <text>7-[(3S)-(3-amino-3-methoxycarbonyl)propyl]wyosine(37) in tRNA(Phe) + S-adenosyl-L-methionine + CO2 = wybutosine(37) in tRNA(Phe) + S-adenosyl-L-homocysteine + 2 H(+)</text>
        <dbReference type="Rhea" id="RHEA:37119"/>
        <dbReference type="Rhea" id="RHEA-COMP:11844"/>
        <dbReference type="Rhea" id="RHEA-COMP:11847"/>
        <dbReference type="ChEBI" id="CHEBI:15378"/>
        <dbReference type="ChEBI" id="CHEBI:16526"/>
        <dbReference type="ChEBI" id="CHEBI:57856"/>
        <dbReference type="ChEBI" id="CHEBI:59789"/>
        <dbReference type="ChEBI" id="CHEBI:73544"/>
        <dbReference type="ChEBI" id="CHEBI:74275"/>
        <dbReference type="EC" id="2.3.1.231"/>
    </reaction>
</comment>
<evidence type="ECO:0000256" key="9">
    <source>
        <dbReference type="ARBA" id="ARBA00022691"/>
    </source>
</evidence>
<gene>
    <name evidence="15" type="ORF">CGI_10012914</name>
</gene>
<dbReference type="PANTHER" id="PTHR46529:SF1">
    <property type="entry name" value="TRNA WYBUTOSINE-SYNTHESIZING PROTEIN 4"/>
    <property type="match status" value="1"/>
</dbReference>
<dbReference type="SUPFAM" id="SSF117281">
    <property type="entry name" value="Kelch motif"/>
    <property type="match status" value="1"/>
</dbReference>
<dbReference type="Pfam" id="PF04072">
    <property type="entry name" value="LCM"/>
    <property type="match status" value="1"/>
</dbReference>
<dbReference type="EMBL" id="JH817914">
    <property type="protein sequence ID" value="EKC39855.1"/>
    <property type="molecule type" value="Genomic_DNA"/>
</dbReference>
<evidence type="ECO:0000256" key="6">
    <source>
        <dbReference type="ARBA" id="ARBA00018045"/>
    </source>
</evidence>
<keyword evidence="8 15" id="KW-0808">Transferase</keyword>
<dbReference type="InterPro" id="IPR029063">
    <property type="entry name" value="SAM-dependent_MTases_sf"/>
</dbReference>
<evidence type="ECO:0000256" key="3">
    <source>
        <dbReference type="ARBA" id="ARBA00010703"/>
    </source>
</evidence>
<evidence type="ECO:0000256" key="7">
    <source>
        <dbReference type="ARBA" id="ARBA00022603"/>
    </source>
</evidence>
<dbReference type="InterPro" id="IPR015915">
    <property type="entry name" value="Kelch-typ_b-propeller"/>
</dbReference>